<comment type="caution">
    <text evidence="3">The sequence shown here is derived from an EMBL/GenBank/DDBJ whole genome shotgun (WGS) entry which is preliminary data.</text>
</comment>
<keyword evidence="1" id="KW-0812">Transmembrane</keyword>
<reference evidence="3 4" key="1">
    <citation type="submission" date="2020-02" db="EMBL/GenBank/DDBJ databases">
        <title>Genome sequence of strain CCNWXJ40-4.</title>
        <authorList>
            <person name="Gao J."/>
            <person name="Sun J."/>
        </authorList>
    </citation>
    <scope>NUCLEOTIDE SEQUENCE [LARGE SCALE GENOMIC DNA]</scope>
    <source>
        <strain evidence="3 4">CCNWXJ 40-4</strain>
    </source>
</reference>
<dbReference type="EMBL" id="JAAKZF010000017">
    <property type="protein sequence ID" value="NGO52409.1"/>
    <property type="molecule type" value="Genomic_DNA"/>
</dbReference>
<sequence length="84" mass="9690">MATPDRVSYWNKTRSLMFVMLALWVFFGYVVHMFVGALDNIVILGFPFGYYMAAQGSLIAFVIMLFWFARKQNAIDEEHGVAEE</sequence>
<name>A0A6G4WCS7_9HYPH</name>
<evidence type="ECO:0000256" key="1">
    <source>
        <dbReference type="SAM" id="Phobius"/>
    </source>
</evidence>
<feature type="domain" description="Sodium symporter small subunit" evidence="2">
    <location>
        <begin position="8"/>
        <end position="81"/>
    </location>
</feature>
<dbReference type="InterPro" id="IPR019886">
    <property type="entry name" value="Na_symporter_ssu"/>
</dbReference>
<gene>
    <name evidence="3" type="ORF">G6N73_14685</name>
</gene>
<proteinExistence type="predicted"/>
<dbReference type="NCBIfam" id="TIGR03647">
    <property type="entry name" value="Na_symport_sm"/>
    <property type="match status" value="1"/>
</dbReference>
<keyword evidence="4" id="KW-1185">Reference proteome</keyword>
<feature type="transmembrane region" description="Helical" evidence="1">
    <location>
        <begin position="50"/>
        <end position="69"/>
    </location>
</feature>
<organism evidence="3 4">
    <name type="scientific">Allomesorhizobium camelthorni</name>
    <dbReference type="NCBI Taxonomy" id="475069"/>
    <lineage>
        <taxon>Bacteria</taxon>
        <taxon>Pseudomonadati</taxon>
        <taxon>Pseudomonadota</taxon>
        <taxon>Alphaproteobacteria</taxon>
        <taxon>Hyphomicrobiales</taxon>
        <taxon>Phyllobacteriaceae</taxon>
        <taxon>Allomesorhizobium</taxon>
    </lineage>
</organism>
<accession>A0A6G4WCS7</accession>
<evidence type="ECO:0000313" key="4">
    <source>
        <dbReference type="Proteomes" id="UP001642900"/>
    </source>
</evidence>
<evidence type="ECO:0000313" key="3">
    <source>
        <dbReference type="EMBL" id="NGO52409.1"/>
    </source>
</evidence>
<evidence type="ECO:0000259" key="2">
    <source>
        <dbReference type="Pfam" id="PF13937"/>
    </source>
</evidence>
<protein>
    <submittedName>
        <fullName evidence="3">DUF4212 domain-containing protein</fullName>
    </submittedName>
</protein>
<keyword evidence="1" id="KW-0472">Membrane</keyword>
<dbReference type="Pfam" id="PF13937">
    <property type="entry name" value="DUF4212"/>
    <property type="match status" value="1"/>
</dbReference>
<feature type="transmembrane region" description="Helical" evidence="1">
    <location>
        <begin position="16"/>
        <end position="38"/>
    </location>
</feature>
<keyword evidence="1" id="KW-1133">Transmembrane helix</keyword>
<dbReference type="RefSeq" id="WP_165028774.1">
    <property type="nucleotide sequence ID" value="NZ_JAAKZF010000017.1"/>
</dbReference>
<dbReference type="AlphaFoldDB" id="A0A6G4WCS7"/>
<dbReference type="Proteomes" id="UP001642900">
    <property type="component" value="Unassembled WGS sequence"/>
</dbReference>